<dbReference type="Proteomes" id="UP000309170">
    <property type="component" value="Unassembled WGS sequence"/>
</dbReference>
<gene>
    <name evidence="1" type="ORF">FC678_18760</name>
</gene>
<dbReference type="AlphaFoldDB" id="A0A9X8ZF41"/>
<dbReference type="RefSeq" id="WP_137024163.1">
    <property type="nucleotide sequence ID" value="NZ_SZNT01000314.1"/>
</dbReference>
<evidence type="ECO:0000313" key="2">
    <source>
        <dbReference type="Proteomes" id="UP000309170"/>
    </source>
</evidence>
<evidence type="ECO:0000313" key="1">
    <source>
        <dbReference type="EMBL" id="TKH08956.1"/>
    </source>
</evidence>
<organism evidence="1 2">
    <name type="scientific">Peribacillus simplex</name>
    <dbReference type="NCBI Taxonomy" id="1478"/>
    <lineage>
        <taxon>Bacteria</taxon>
        <taxon>Bacillati</taxon>
        <taxon>Bacillota</taxon>
        <taxon>Bacilli</taxon>
        <taxon>Bacillales</taxon>
        <taxon>Bacillaceae</taxon>
        <taxon>Peribacillus</taxon>
    </lineage>
</organism>
<comment type="caution">
    <text evidence="1">The sequence shown here is derived from an EMBL/GenBank/DDBJ whole genome shotgun (WGS) entry which is preliminary data.</text>
</comment>
<proteinExistence type="predicted"/>
<sequence length="407" mass="47347">MSDELLPLKVDEVITLFTSSYTIPIEYREIVKKAINRYAQPNKCSEEKLTEMVNKAMSPLDTFKYLTTNKNFNLNQWKGHLAEWIVCYEYNSRRNNGNVVFTFVNPDSSSKADILHIIKKGNNLECIAGPDIKTGQPSYLLNQLEKVWAHEGNIPFFDYYGVLRDEKKLTNKQREKLRNLKEKYPRKKILIPSVSRLEVIRFSDKYLRRIAGQQRGPTSSAIKKAKANALTTTKTERSWTALNHNTLLQEAKRAMLLKELKLLEIKQSKLIEDMVKRNEERNRELIEASPKNKILKGMSSLKEWAINTPVAKFIQENGEEILTNIIISITQSVDKQRESTYYDDDEDDDYDYDKRAGKETNIDNYAIQQGEEDLEDQIMRSSPTEHEVRGYYRQDGTYVNSYTRGKN</sequence>
<dbReference type="EMBL" id="SZNT01000314">
    <property type="protein sequence ID" value="TKH08956.1"/>
    <property type="molecule type" value="Genomic_DNA"/>
</dbReference>
<name>A0A9X8ZF41_9BACI</name>
<protein>
    <submittedName>
        <fullName evidence="1">Uncharacterized protein</fullName>
    </submittedName>
</protein>
<accession>A0A9X8ZF41</accession>
<reference evidence="1 2" key="1">
    <citation type="journal article" date="2019" name="Environ. Microbiol.">
        <title>An active ?-lactamase is a part of an orchestrated cell wall stress resistance network of Bacillus subtilis and related rhizosphere species.</title>
        <authorList>
            <person name="Bucher T."/>
            <person name="Keren-Paz A."/>
            <person name="Hausser J."/>
            <person name="Olender T."/>
            <person name="Cytryn E."/>
            <person name="Kolodkin-Gal I."/>
        </authorList>
    </citation>
    <scope>NUCLEOTIDE SEQUENCE [LARGE SCALE GENOMIC DNA]</scope>
    <source>
        <strain evidence="1 2">I4</strain>
    </source>
</reference>